<evidence type="ECO:0000256" key="1">
    <source>
        <dbReference type="SAM" id="MobiDB-lite"/>
    </source>
</evidence>
<feature type="region of interest" description="Disordered" evidence="1">
    <location>
        <begin position="1"/>
        <end position="33"/>
    </location>
</feature>
<dbReference type="EMBL" id="JAMSHJ010000006">
    <property type="protein sequence ID" value="KAI5399547.1"/>
    <property type="molecule type" value="Genomic_DNA"/>
</dbReference>
<organism evidence="2 4">
    <name type="scientific">Pisum sativum</name>
    <name type="common">Garden pea</name>
    <name type="synonym">Lathyrus oleraceus</name>
    <dbReference type="NCBI Taxonomy" id="3888"/>
    <lineage>
        <taxon>Eukaryota</taxon>
        <taxon>Viridiplantae</taxon>
        <taxon>Streptophyta</taxon>
        <taxon>Embryophyta</taxon>
        <taxon>Tracheophyta</taxon>
        <taxon>Spermatophyta</taxon>
        <taxon>Magnoliopsida</taxon>
        <taxon>eudicotyledons</taxon>
        <taxon>Gunneridae</taxon>
        <taxon>Pentapetalae</taxon>
        <taxon>rosids</taxon>
        <taxon>fabids</taxon>
        <taxon>Fabales</taxon>
        <taxon>Fabaceae</taxon>
        <taxon>Papilionoideae</taxon>
        <taxon>50 kb inversion clade</taxon>
        <taxon>NPAAA clade</taxon>
        <taxon>Hologalegina</taxon>
        <taxon>IRL clade</taxon>
        <taxon>Fabeae</taxon>
        <taxon>Lathyrus</taxon>
    </lineage>
</organism>
<keyword evidence="4" id="KW-1185">Reference proteome</keyword>
<dbReference type="EMBL" id="JAMSHJ010000006">
    <property type="protein sequence ID" value="KAI5399544.1"/>
    <property type="molecule type" value="Genomic_DNA"/>
</dbReference>
<feature type="compositionally biased region" description="Acidic residues" evidence="1">
    <location>
        <begin position="1"/>
        <end position="24"/>
    </location>
</feature>
<comment type="caution">
    <text evidence="2">The sequence shown here is derived from an EMBL/GenBank/DDBJ whole genome shotgun (WGS) entry which is preliminary data.</text>
</comment>
<dbReference type="Gramene" id="Psat06G0475700-T1">
    <property type="protein sequence ID" value="KAI5399544.1"/>
    <property type="gene ID" value="KIW84_064757"/>
</dbReference>
<proteinExistence type="predicted"/>
<feature type="compositionally biased region" description="Basic residues" evidence="1">
    <location>
        <begin position="93"/>
        <end position="102"/>
    </location>
</feature>
<dbReference type="Proteomes" id="UP001058974">
    <property type="component" value="Chromosome 6"/>
</dbReference>
<accession>A0A9D4WDK9</accession>
<evidence type="ECO:0000313" key="4">
    <source>
        <dbReference type="Proteomes" id="UP001058974"/>
    </source>
</evidence>
<protein>
    <submittedName>
        <fullName evidence="2">Uncharacterized protein</fullName>
    </submittedName>
</protein>
<gene>
    <name evidence="2" type="ORF">KIW84_064757</name>
    <name evidence="3" type="ORF">KIW84_064760</name>
</gene>
<reference evidence="2 4" key="1">
    <citation type="journal article" date="2022" name="Nat. Genet.">
        <title>Improved pea reference genome and pan-genome highlight genomic features and evolutionary characteristics.</title>
        <authorList>
            <person name="Yang T."/>
            <person name="Liu R."/>
            <person name="Luo Y."/>
            <person name="Hu S."/>
            <person name="Wang D."/>
            <person name="Wang C."/>
            <person name="Pandey M.K."/>
            <person name="Ge S."/>
            <person name="Xu Q."/>
            <person name="Li N."/>
            <person name="Li G."/>
            <person name="Huang Y."/>
            <person name="Saxena R.K."/>
            <person name="Ji Y."/>
            <person name="Li M."/>
            <person name="Yan X."/>
            <person name="He Y."/>
            <person name="Liu Y."/>
            <person name="Wang X."/>
            <person name="Xiang C."/>
            <person name="Varshney R.K."/>
            <person name="Ding H."/>
            <person name="Gao S."/>
            <person name="Zong X."/>
        </authorList>
    </citation>
    <scope>NUCLEOTIDE SEQUENCE [LARGE SCALE GENOMIC DNA]</scope>
    <source>
        <strain evidence="2 4">cv. Zhongwan 6</strain>
    </source>
</reference>
<feature type="region of interest" description="Disordered" evidence="1">
    <location>
        <begin position="88"/>
        <end position="113"/>
    </location>
</feature>
<sequence>MEENEYVSDGLDNSDPDESDDDNGEGPKFEKFRKEQLNNGYQVKWGMEFNSLDNFRDAIHECPSSNSDERITLAENDAGTLTREYSTMVSNSKHGRCLKSKKSRSDKLKNPYK</sequence>
<dbReference type="AlphaFoldDB" id="A0A9D4WDK9"/>
<evidence type="ECO:0000313" key="2">
    <source>
        <dbReference type="EMBL" id="KAI5399544.1"/>
    </source>
</evidence>
<feature type="compositionally biased region" description="Basic and acidic residues" evidence="1">
    <location>
        <begin position="103"/>
        <end position="113"/>
    </location>
</feature>
<evidence type="ECO:0000313" key="3">
    <source>
        <dbReference type="EMBL" id="KAI5399547.1"/>
    </source>
</evidence>
<dbReference type="Gramene" id="Psat06G0476000-T1">
    <property type="protein sequence ID" value="KAI5399547.1"/>
    <property type="gene ID" value="KIW84_064760"/>
</dbReference>
<name>A0A9D4WDK9_PEA</name>